<dbReference type="Proteomes" id="UP000007519">
    <property type="component" value="Chromosome"/>
</dbReference>
<accession>H6L0W9</accession>
<sequence length="97" mass="11361">MKEKKKNNWLEKLKKSTDLFWSETYPAKTAEEKQAYWSALVQKALKEAEKNGEELGQVFSPSWWQEIKAQDDQAWDYLAQSFPKADFPAIWSACPED</sequence>
<dbReference type="EMBL" id="CP002831">
    <property type="protein sequence ID" value="AFC25925.1"/>
    <property type="molecule type" value="Genomic_DNA"/>
</dbReference>
<proteinExistence type="predicted"/>
<keyword evidence="2" id="KW-1185">Reference proteome</keyword>
<dbReference type="STRING" id="984262.SGRA_3197"/>
<gene>
    <name evidence="1" type="ordered locus">SGRA_3197</name>
</gene>
<dbReference type="RefSeq" id="WP_015693522.1">
    <property type="nucleotide sequence ID" value="NC_016940.1"/>
</dbReference>
<dbReference type="HOGENOM" id="CLU_2345037_0_0_10"/>
<organism evidence="1 2">
    <name type="scientific">Saprospira grandis (strain Lewin)</name>
    <dbReference type="NCBI Taxonomy" id="984262"/>
    <lineage>
        <taxon>Bacteria</taxon>
        <taxon>Pseudomonadati</taxon>
        <taxon>Bacteroidota</taxon>
        <taxon>Saprospiria</taxon>
        <taxon>Saprospirales</taxon>
        <taxon>Saprospiraceae</taxon>
        <taxon>Saprospira</taxon>
    </lineage>
</organism>
<name>H6L0W9_SAPGL</name>
<protein>
    <submittedName>
        <fullName evidence="1">Uncharacterized protein</fullName>
    </submittedName>
</protein>
<evidence type="ECO:0000313" key="1">
    <source>
        <dbReference type="EMBL" id="AFC25925.1"/>
    </source>
</evidence>
<dbReference type="AlphaFoldDB" id="H6L0W9"/>
<dbReference type="OrthoDB" id="9845696at2"/>
<dbReference type="KEGG" id="sgn:SGRA_3197"/>
<reference evidence="1 2" key="1">
    <citation type="journal article" date="2012" name="Stand. Genomic Sci.">
        <title>Complete genome sequencing and analysis of Saprospira grandis str. Lewin, a predatory marine bacterium.</title>
        <authorList>
            <person name="Saw J.H."/>
            <person name="Yuryev A."/>
            <person name="Kanbe M."/>
            <person name="Hou S."/>
            <person name="Young A.G."/>
            <person name="Aizawa S."/>
            <person name="Alam M."/>
        </authorList>
    </citation>
    <scope>NUCLEOTIDE SEQUENCE [LARGE SCALE GENOMIC DNA]</scope>
    <source>
        <strain evidence="1 2">Lewin</strain>
    </source>
</reference>
<evidence type="ECO:0000313" key="2">
    <source>
        <dbReference type="Proteomes" id="UP000007519"/>
    </source>
</evidence>